<evidence type="ECO:0000259" key="8">
    <source>
        <dbReference type="Pfam" id="PF08784"/>
    </source>
</evidence>
<evidence type="ECO:0000256" key="1">
    <source>
        <dbReference type="ARBA" id="ARBA00004123"/>
    </source>
</evidence>
<dbReference type="SUPFAM" id="SSF50249">
    <property type="entry name" value="Nucleic acid-binding proteins"/>
    <property type="match status" value="2"/>
</dbReference>
<proteinExistence type="inferred from homology"/>
<dbReference type="PANTHER" id="PTHR13989">
    <property type="entry name" value="REPLICATION PROTEIN A-RELATED"/>
    <property type="match status" value="1"/>
</dbReference>
<feature type="domain" description="Replication protein A C-terminal" evidence="8">
    <location>
        <begin position="216"/>
        <end position="319"/>
    </location>
</feature>
<reference evidence="10" key="1">
    <citation type="submission" date="2025-08" db="UniProtKB">
        <authorList>
            <consortium name="RefSeq"/>
        </authorList>
    </citation>
    <scope>IDENTIFICATION</scope>
    <source>
        <tissue evidence="10">Leaf</tissue>
    </source>
</reference>
<dbReference type="RefSeq" id="XP_048134358.1">
    <property type="nucleotide sequence ID" value="XM_048278401.1"/>
</dbReference>
<name>A0ABM3HCS1_9MYRT</name>
<comment type="similarity">
    <text evidence="2">Belongs to the replication factor A protein 2 family.</text>
</comment>
<dbReference type="SUPFAM" id="SSF46785">
    <property type="entry name" value="Winged helix' DNA-binding domain"/>
    <property type="match status" value="1"/>
</dbReference>
<dbReference type="Gene3D" id="1.10.10.10">
    <property type="entry name" value="Winged helix-like DNA-binding domain superfamily/Winged helix DNA-binding domain"/>
    <property type="match status" value="1"/>
</dbReference>
<dbReference type="InterPro" id="IPR036390">
    <property type="entry name" value="WH_DNA-bd_sf"/>
</dbReference>
<comment type="subcellular location">
    <subcellularLocation>
        <location evidence="1">Nucleus</location>
    </subcellularLocation>
</comment>
<dbReference type="CDD" id="cd04478">
    <property type="entry name" value="RPA2_DBD_D"/>
    <property type="match status" value="1"/>
</dbReference>
<dbReference type="InterPro" id="IPR012340">
    <property type="entry name" value="NA-bd_OB-fold"/>
</dbReference>
<gene>
    <name evidence="10" type="primary">LOC115750817</name>
</gene>
<organism evidence="9 10">
    <name type="scientific">Rhodamnia argentea</name>
    <dbReference type="NCBI Taxonomy" id="178133"/>
    <lineage>
        <taxon>Eukaryota</taxon>
        <taxon>Viridiplantae</taxon>
        <taxon>Streptophyta</taxon>
        <taxon>Embryophyta</taxon>
        <taxon>Tracheophyta</taxon>
        <taxon>Spermatophyta</taxon>
        <taxon>Magnoliopsida</taxon>
        <taxon>eudicotyledons</taxon>
        <taxon>Gunneridae</taxon>
        <taxon>Pentapetalae</taxon>
        <taxon>rosids</taxon>
        <taxon>malvids</taxon>
        <taxon>Myrtales</taxon>
        <taxon>Myrtaceae</taxon>
        <taxon>Myrtoideae</taxon>
        <taxon>Myrteae</taxon>
        <taxon>Australasian group</taxon>
        <taxon>Rhodamnia</taxon>
    </lineage>
</organism>
<dbReference type="PANTHER" id="PTHR13989:SF16">
    <property type="entry name" value="REPLICATION PROTEIN A2"/>
    <property type="match status" value="1"/>
</dbReference>
<protein>
    <submittedName>
        <fullName evidence="10">Replication protein A 32 kDa subunit B isoform X1</fullName>
    </submittedName>
</protein>
<dbReference type="CDD" id="cd03524">
    <property type="entry name" value="RPA2_OBF_family"/>
    <property type="match status" value="1"/>
</dbReference>
<accession>A0ABM3HCS1</accession>
<dbReference type="InterPro" id="IPR014892">
    <property type="entry name" value="RPA_C"/>
</dbReference>
<keyword evidence="5" id="KW-0233">DNA recombination</keyword>
<keyword evidence="4" id="KW-0238">DNA-binding</keyword>
<keyword evidence="7" id="KW-0539">Nucleus</keyword>
<keyword evidence="9" id="KW-1185">Reference proteome</keyword>
<evidence type="ECO:0000256" key="5">
    <source>
        <dbReference type="ARBA" id="ARBA00023172"/>
    </source>
</evidence>
<evidence type="ECO:0000256" key="6">
    <source>
        <dbReference type="ARBA" id="ARBA00023204"/>
    </source>
</evidence>
<sequence>MAMFGSQFDGAAAFSGGGFMPSQSTTQFADPSSVSPAKSRDTQSLLPVTVKQINNALVSHDEKINVLIDGVDVTNVTLLGIVYNKAERVTDVTFSLDDGTGRIDCNRWINEPLDTNEMEGILYTGVFYRASLSVRLLTLLLCFLFGSQFHIACTIGSCRNGHGRFCCKIILDGMYVRVHGHLKSFQGKRQLNAFSIRPVTDYNEIASHFIECVYVHVYNTRLQKPQVGASVQPQMTNPIMSNSMKPHPAPPPNQHTLDGFSQNVQLVMDCFNRPENLRSDRGVHVNDIAQQLGLPVDKIREAIRYLEEEGLVYSTVNDNHYKSTTNA</sequence>
<evidence type="ECO:0000313" key="10">
    <source>
        <dbReference type="RefSeq" id="XP_048134358.1"/>
    </source>
</evidence>
<dbReference type="InterPro" id="IPR040260">
    <property type="entry name" value="RFA2-like"/>
</dbReference>
<evidence type="ECO:0000256" key="3">
    <source>
        <dbReference type="ARBA" id="ARBA00022763"/>
    </source>
</evidence>
<dbReference type="Gene3D" id="2.40.50.140">
    <property type="entry name" value="Nucleic acid-binding proteins"/>
    <property type="match status" value="1"/>
</dbReference>
<evidence type="ECO:0000256" key="7">
    <source>
        <dbReference type="ARBA" id="ARBA00023242"/>
    </source>
</evidence>
<evidence type="ECO:0000313" key="9">
    <source>
        <dbReference type="Proteomes" id="UP000827889"/>
    </source>
</evidence>
<dbReference type="Pfam" id="PF08784">
    <property type="entry name" value="RPA_C"/>
    <property type="match status" value="1"/>
</dbReference>
<dbReference type="Proteomes" id="UP000827889">
    <property type="component" value="Chromosome 4"/>
</dbReference>
<keyword evidence="3" id="KW-0227">DNA damage</keyword>
<dbReference type="GeneID" id="115750817"/>
<dbReference type="InterPro" id="IPR036388">
    <property type="entry name" value="WH-like_DNA-bd_sf"/>
</dbReference>
<evidence type="ECO:0000256" key="2">
    <source>
        <dbReference type="ARBA" id="ARBA00007815"/>
    </source>
</evidence>
<evidence type="ECO:0000256" key="4">
    <source>
        <dbReference type="ARBA" id="ARBA00023125"/>
    </source>
</evidence>
<keyword evidence="6" id="KW-0234">DNA repair</keyword>